<keyword evidence="5" id="KW-1185">Reference proteome</keyword>
<dbReference type="eggNOG" id="COG3160">
    <property type="taxonomic scope" value="Bacteria"/>
</dbReference>
<dbReference type="Gene3D" id="1.20.120.1370">
    <property type="entry name" value="Regulator of RNA polymerase sigma(70) subunit, domain 4"/>
    <property type="match status" value="1"/>
</dbReference>
<dbReference type="InterPro" id="IPR007448">
    <property type="entry name" value="Sigma70_reg_Rsd_AlgQ"/>
</dbReference>
<dbReference type="InterPro" id="IPR038309">
    <property type="entry name" value="Rsd/AlgQ_sf"/>
</dbReference>
<dbReference type="NCBIfam" id="NF008723">
    <property type="entry name" value="PRK11718.1"/>
    <property type="match status" value="1"/>
</dbReference>
<organism evidence="4 5">
    <name type="scientific">Marinobacterium stanieri</name>
    <dbReference type="NCBI Taxonomy" id="49186"/>
    <lineage>
        <taxon>Bacteria</taxon>
        <taxon>Pseudomonadati</taxon>
        <taxon>Pseudomonadota</taxon>
        <taxon>Gammaproteobacteria</taxon>
        <taxon>Oceanospirillales</taxon>
        <taxon>Oceanospirillaceae</taxon>
        <taxon>Marinobacterium</taxon>
    </lineage>
</organism>
<dbReference type="AlphaFoldDB" id="A0A1N6VZJ7"/>
<accession>A0A1N6VZJ7</accession>
<dbReference type="EMBL" id="FTMN01000009">
    <property type="protein sequence ID" value="SIQ83289.1"/>
    <property type="molecule type" value="Genomic_DNA"/>
</dbReference>
<dbReference type="RefSeq" id="WP_010321527.1">
    <property type="nucleotide sequence ID" value="NZ_FTMN01000009.1"/>
</dbReference>
<evidence type="ECO:0000256" key="1">
    <source>
        <dbReference type="ARBA" id="ARBA00023015"/>
    </source>
</evidence>
<proteinExistence type="inferred from homology"/>
<keyword evidence="2 3" id="KW-0804">Transcription</keyword>
<dbReference type="Pfam" id="PF04353">
    <property type="entry name" value="Rsd_AlgQ"/>
    <property type="match status" value="1"/>
</dbReference>
<dbReference type="Proteomes" id="UP000186895">
    <property type="component" value="Unassembled WGS sequence"/>
</dbReference>
<evidence type="ECO:0000256" key="2">
    <source>
        <dbReference type="ARBA" id="ARBA00023163"/>
    </source>
</evidence>
<evidence type="ECO:0000313" key="4">
    <source>
        <dbReference type="EMBL" id="SIQ83289.1"/>
    </source>
</evidence>
<gene>
    <name evidence="4" type="ORF">SAMN05421647_109213</name>
</gene>
<sequence>MLEQCRNAKERWGGVSTIIDHWLEERQQLISVFVAIPGQEAGPALNSSLSEFCDLLMDYLSSGHFEVYEQLLREGSEFADGSLEQAQQLLPMIQTSTDKALDFNDSYGQLGSPTLRQLYQLSLDLSDLGEVLEERFALEDQLIEILHTAHKDLVDAS</sequence>
<evidence type="ECO:0000313" key="5">
    <source>
        <dbReference type="Proteomes" id="UP000186895"/>
    </source>
</evidence>
<name>A0A1N6VZJ7_9GAMM</name>
<dbReference type="GO" id="GO:0006355">
    <property type="term" value="P:regulation of DNA-templated transcription"/>
    <property type="evidence" value="ECO:0007669"/>
    <property type="project" value="InterPro"/>
</dbReference>
<dbReference type="STRING" id="49186.SAMN05421647_109213"/>
<keyword evidence="1 3" id="KW-0805">Transcription regulation</keyword>
<comment type="similarity">
    <text evidence="3">Belongs to the Rsd/AlgQ family.</text>
</comment>
<reference evidence="4 5" key="1">
    <citation type="submission" date="2017-01" db="EMBL/GenBank/DDBJ databases">
        <authorList>
            <person name="Mah S.A."/>
            <person name="Swanson W.J."/>
            <person name="Moy G.W."/>
            <person name="Vacquier V.D."/>
        </authorList>
    </citation>
    <scope>NUCLEOTIDE SEQUENCE [LARGE SCALE GENOMIC DNA]</scope>
    <source>
        <strain evidence="4 5">DSM 7027</strain>
    </source>
</reference>
<protein>
    <submittedName>
        <fullName evidence="4">Regulator of sigma D</fullName>
    </submittedName>
</protein>
<evidence type="ECO:0000256" key="3">
    <source>
        <dbReference type="RuleBase" id="RU004409"/>
    </source>
</evidence>
<dbReference type="PIRSF" id="PIRSF016548">
    <property type="entry name" value="Rsd_AlgQ"/>
    <property type="match status" value="1"/>
</dbReference>